<evidence type="ECO:0000313" key="2">
    <source>
        <dbReference type="Proteomes" id="UP000765509"/>
    </source>
</evidence>
<proteinExistence type="predicted"/>
<dbReference type="EMBL" id="AVOT02000555">
    <property type="protein sequence ID" value="MBW0463452.1"/>
    <property type="molecule type" value="Genomic_DNA"/>
</dbReference>
<reference evidence="1" key="1">
    <citation type="submission" date="2021-03" db="EMBL/GenBank/DDBJ databases">
        <title>Draft genome sequence of rust myrtle Austropuccinia psidii MF-1, a brazilian biotype.</title>
        <authorList>
            <person name="Quecine M.C."/>
            <person name="Pachon D.M.R."/>
            <person name="Bonatelli M.L."/>
            <person name="Correr F.H."/>
            <person name="Franceschini L.M."/>
            <person name="Leite T.F."/>
            <person name="Margarido G.R.A."/>
            <person name="Almeida C.A."/>
            <person name="Ferrarezi J.A."/>
            <person name="Labate C.A."/>
        </authorList>
    </citation>
    <scope>NUCLEOTIDE SEQUENCE</scope>
    <source>
        <strain evidence="1">MF-1</strain>
    </source>
</reference>
<keyword evidence="2" id="KW-1185">Reference proteome</keyword>
<sequence>MPQAPPKKGYIHDYGRIQSVTEGQMSVNESQTDELCHYEVDNTGLLSKRSDTAKGSPFGHIYRQPEGEYHILADWSKNHMNSYQNARNFLGHPKTCKLLKGFNPFMEKRNMILLTAELREKTLYHPSKCQK</sequence>
<organism evidence="1 2">
    <name type="scientific">Austropuccinia psidii MF-1</name>
    <dbReference type="NCBI Taxonomy" id="1389203"/>
    <lineage>
        <taxon>Eukaryota</taxon>
        <taxon>Fungi</taxon>
        <taxon>Dikarya</taxon>
        <taxon>Basidiomycota</taxon>
        <taxon>Pucciniomycotina</taxon>
        <taxon>Pucciniomycetes</taxon>
        <taxon>Pucciniales</taxon>
        <taxon>Sphaerophragmiaceae</taxon>
        <taxon>Austropuccinia</taxon>
    </lineage>
</organism>
<dbReference type="Proteomes" id="UP000765509">
    <property type="component" value="Unassembled WGS sequence"/>
</dbReference>
<dbReference type="AlphaFoldDB" id="A0A9Q3GEN1"/>
<gene>
    <name evidence="1" type="ORF">O181_003167</name>
</gene>
<accession>A0A9Q3GEN1</accession>
<evidence type="ECO:0000313" key="1">
    <source>
        <dbReference type="EMBL" id="MBW0463452.1"/>
    </source>
</evidence>
<protein>
    <submittedName>
        <fullName evidence="1">Uncharacterized protein</fullName>
    </submittedName>
</protein>
<comment type="caution">
    <text evidence="1">The sequence shown here is derived from an EMBL/GenBank/DDBJ whole genome shotgun (WGS) entry which is preliminary data.</text>
</comment>
<name>A0A9Q3GEN1_9BASI</name>